<reference evidence="2 3" key="1">
    <citation type="submission" date="2016-03" db="EMBL/GenBank/DDBJ databases">
        <title>EvidentialGene: Evidence-directed Construction of Genes on Genomes.</title>
        <authorList>
            <person name="Gilbert D.G."/>
            <person name="Choi J.-H."/>
            <person name="Mockaitis K."/>
            <person name="Colbourne J."/>
            <person name="Pfrender M."/>
        </authorList>
    </citation>
    <scope>NUCLEOTIDE SEQUENCE [LARGE SCALE GENOMIC DNA]</scope>
    <source>
        <strain evidence="2 3">Xinb3</strain>
        <tissue evidence="2">Complete organism</tissue>
    </source>
</reference>
<sequence length="78" mass="8839">PVVGYCSLRVILSICAAFDLEMAQLDIKTAFLYGLLEEEIYIQQPEGFILPGSEHLVGRLLKCIYGLKQAPHVWNKKF</sequence>
<dbReference type="Pfam" id="PF07727">
    <property type="entry name" value="RVT_2"/>
    <property type="match status" value="1"/>
</dbReference>
<evidence type="ECO:0000313" key="2">
    <source>
        <dbReference type="EMBL" id="KZR95919.1"/>
    </source>
</evidence>
<dbReference type="Proteomes" id="UP000076858">
    <property type="component" value="Unassembled WGS sequence"/>
</dbReference>
<dbReference type="EMBL" id="LRGB01026737">
    <property type="protein sequence ID" value="KZR95919.1"/>
    <property type="molecule type" value="Genomic_DNA"/>
</dbReference>
<comment type="caution">
    <text evidence="2">The sequence shown here is derived from an EMBL/GenBank/DDBJ whole genome shotgun (WGS) entry which is preliminary data.</text>
</comment>
<evidence type="ECO:0000313" key="3">
    <source>
        <dbReference type="Proteomes" id="UP000076858"/>
    </source>
</evidence>
<feature type="non-terminal residue" evidence="2">
    <location>
        <position position="1"/>
    </location>
</feature>
<protein>
    <recommendedName>
        <fullName evidence="1">Reverse transcriptase Ty1/copia-type domain-containing protein</fullName>
    </recommendedName>
</protein>
<accession>A0A164DLY8</accession>
<feature type="non-terminal residue" evidence="2">
    <location>
        <position position="78"/>
    </location>
</feature>
<gene>
    <name evidence="2" type="ORF">APZ42_010025</name>
</gene>
<dbReference type="STRING" id="35525.A0A164DLY8"/>
<proteinExistence type="predicted"/>
<dbReference type="AlphaFoldDB" id="A0A164DLY8"/>
<dbReference type="InterPro" id="IPR013103">
    <property type="entry name" value="RVT_2"/>
</dbReference>
<organism evidence="2 3">
    <name type="scientific">Daphnia magna</name>
    <dbReference type="NCBI Taxonomy" id="35525"/>
    <lineage>
        <taxon>Eukaryota</taxon>
        <taxon>Metazoa</taxon>
        <taxon>Ecdysozoa</taxon>
        <taxon>Arthropoda</taxon>
        <taxon>Crustacea</taxon>
        <taxon>Branchiopoda</taxon>
        <taxon>Diplostraca</taxon>
        <taxon>Cladocera</taxon>
        <taxon>Anomopoda</taxon>
        <taxon>Daphniidae</taxon>
        <taxon>Daphnia</taxon>
    </lineage>
</organism>
<feature type="domain" description="Reverse transcriptase Ty1/copia-type" evidence="1">
    <location>
        <begin position="1"/>
        <end position="77"/>
    </location>
</feature>
<evidence type="ECO:0000259" key="1">
    <source>
        <dbReference type="Pfam" id="PF07727"/>
    </source>
</evidence>
<name>A0A164DLY8_9CRUS</name>
<keyword evidence="3" id="KW-1185">Reference proteome</keyword>